<dbReference type="Gene3D" id="2.40.37.10">
    <property type="entry name" value="Lyase, Ornithine Decarboxylase, Chain A, domain 1"/>
    <property type="match status" value="1"/>
</dbReference>
<sequence>MNRYSRVHAEIDLDAILHNMDAMRGNIAKDTKIMAVIKADGYGHGAVEIAETIEKLDYLYGYAVATVEEGLILRNHGIQKPILILGYVFPDQYVDMIKAGIRPTVFTREMAEKLSVAAASIGRDCKIHFAIDTGMSRIGYQVTEEAADEMAQLSKLPHIIVEGIFTHFAKADEKDKEPTYQQIKLFRKMIDMLEERGVSIPIHHCSNSAGIVDIPEANMDMVRAGITLYGMWPSEDVDKTAISLKPALSLVTHVAYVKELPAGRAISYGGTYVTKEPRMIATIPVGYADGYARGLSNKGAVLIHGRRAPILGRVCMDQFMVDVTDIPDVKNEDEVILIGRDGDECITMEEVGGLSGRFNYEFACDLGKRIPRVYIHGGRIIGTRDHFSE</sequence>
<dbReference type="Gene3D" id="3.20.20.10">
    <property type="entry name" value="Alanine racemase"/>
    <property type="match status" value="1"/>
</dbReference>
<reference evidence="9 15" key="3">
    <citation type="journal article" date="2019" name="Nat. Med.">
        <title>A library of human gut bacterial isolates paired with longitudinal multiomics data enables mechanistic microbiome research.</title>
        <authorList>
            <person name="Poyet M."/>
            <person name="Groussin M."/>
            <person name="Gibbons S.M."/>
            <person name="Avila-Pacheco J."/>
            <person name="Jiang X."/>
            <person name="Kearney S.M."/>
            <person name="Perrotta A.R."/>
            <person name="Berdy B."/>
            <person name="Zhao S."/>
            <person name="Lieberman T.D."/>
            <person name="Swanson P.K."/>
            <person name="Smith M."/>
            <person name="Roesemann S."/>
            <person name="Alexander J.E."/>
            <person name="Rich S.A."/>
            <person name="Livny J."/>
            <person name="Vlamakis H."/>
            <person name="Clish C."/>
            <person name="Bullock K."/>
            <person name="Deik A."/>
            <person name="Scott J."/>
            <person name="Pierce K.A."/>
            <person name="Xavier R.J."/>
            <person name="Alm E.J."/>
        </authorList>
    </citation>
    <scope>NUCLEOTIDE SEQUENCE [LARGE SCALE GENOMIC DNA]</scope>
    <source>
        <strain evidence="9 15">BIOML-A1</strain>
    </source>
</reference>
<keyword evidence="3 4" id="KW-0413">Isomerase</keyword>
<dbReference type="EMBL" id="WNAJ01000003">
    <property type="protein sequence ID" value="MTR84206.1"/>
    <property type="molecule type" value="Genomic_DNA"/>
</dbReference>
<comment type="cofactor">
    <cofactor evidence="1 4 5">
        <name>pyridoxal 5'-phosphate</name>
        <dbReference type="ChEBI" id="CHEBI:597326"/>
    </cofactor>
</comment>
<dbReference type="PANTHER" id="PTHR30511:SF0">
    <property type="entry name" value="ALANINE RACEMASE, CATABOLIC-RELATED"/>
    <property type="match status" value="1"/>
</dbReference>
<dbReference type="PANTHER" id="PTHR30511">
    <property type="entry name" value="ALANINE RACEMASE"/>
    <property type="match status" value="1"/>
</dbReference>
<evidence type="ECO:0000313" key="9">
    <source>
        <dbReference type="EMBL" id="MTR84206.1"/>
    </source>
</evidence>
<dbReference type="EC" id="5.1.1.1" evidence="4"/>
<dbReference type="NCBIfam" id="TIGR00492">
    <property type="entry name" value="alr"/>
    <property type="match status" value="1"/>
</dbReference>
<dbReference type="Pfam" id="PF00842">
    <property type="entry name" value="Ala_racemase_C"/>
    <property type="match status" value="1"/>
</dbReference>
<feature type="binding site" evidence="4 6">
    <location>
        <position position="137"/>
    </location>
    <ligand>
        <name>substrate</name>
    </ligand>
</feature>
<dbReference type="GeneID" id="61433243"/>
<feature type="active site" description="Proton acceptor; specific for D-alanine" evidence="4">
    <location>
        <position position="38"/>
    </location>
</feature>
<evidence type="ECO:0000256" key="2">
    <source>
        <dbReference type="ARBA" id="ARBA00022898"/>
    </source>
</evidence>
<evidence type="ECO:0000259" key="7">
    <source>
        <dbReference type="SMART" id="SM01005"/>
    </source>
</evidence>
<dbReference type="AlphaFoldDB" id="A0A173RC67"/>
<dbReference type="InterPro" id="IPR001608">
    <property type="entry name" value="Ala_racemase_N"/>
</dbReference>
<dbReference type="InterPro" id="IPR009006">
    <property type="entry name" value="Ala_racemase/Decarboxylase_C"/>
</dbReference>
<keyword evidence="2 4" id="KW-0663">Pyridoxal phosphate</keyword>
<comment type="function">
    <text evidence="4">Catalyzes the interconversion of L-alanine and D-alanine. May also act on other amino acids.</text>
</comment>
<dbReference type="SMART" id="SM01005">
    <property type="entry name" value="Ala_racemase_C"/>
    <property type="match status" value="1"/>
</dbReference>
<dbReference type="EMBL" id="QSFP01000002">
    <property type="protein sequence ID" value="RHA69613.1"/>
    <property type="molecule type" value="Genomic_DNA"/>
</dbReference>
<dbReference type="RefSeq" id="WP_006859343.1">
    <property type="nucleotide sequence ID" value="NZ_CABIYH010000002.1"/>
</dbReference>
<proteinExistence type="inferred from homology"/>
<protein>
    <recommendedName>
        <fullName evidence="4">Alanine racemase</fullName>
        <ecNumber evidence="4">5.1.1.1</ecNumber>
    </recommendedName>
</protein>
<evidence type="ECO:0000313" key="13">
    <source>
        <dbReference type="Proteomes" id="UP000284051"/>
    </source>
</evidence>
<dbReference type="SUPFAM" id="SSF50621">
    <property type="entry name" value="Alanine racemase C-terminal domain-like"/>
    <property type="match status" value="1"/>
</dbReference>
<feature type="domain" description="Alanine racemase C-terminal" evidence="7">
    <location>
        <begin position="247"/>
        <end position="375"/>
    </location>
</feature>
<dbReference type="PRINTS" id="PR00992">
    <property type="entry name" value="ALARACEMASE"/>
</dbReference>
<evidence type="ECO:0000313" key="15">
    <source>
        <dbReference type="Proteomes" id="UP000478483"/>
    </source>
</evidence>
<dbReference type="Pfam" id="PF01168">
    <property type="entry name" value="Ala_racemase_N"/>
    <property type="match status" value="1"/>
</dbReference>
<dbReference type="InterPro" id="IPR029066">
    <property type="entry name" value="PLP-binding_barrel"/>
</dbReference>
<evidence type="ECO:0000313" key="12">
    <source>
        <dbReference type="Proteomes" id="UP000095350"/>
    </source>
</evidence>
<name>A0A173RC67_9FIRM</name>
<dbReference type="FunFam" id="3.20.20.10:FF:000002">
    <property type="entry name" value="Alanine racemase"/>
    <property type="match status" value="1"/>
</dbReference>
<dbReference type="Proteomes" id="UP000478483">
    <property type="component" value="Unassembled WGS sequence"/>
</dbReference>
<dbReference type="GO" id="GO:0030170">
    <property type="term" value="F:pyridoxal phosphate binding"/>
    <property type="evidence" value="ECO:0007669"/>
    <property type="project" value="UniProtKB-UniRule"/>
</dbReference>
<dbReference type="Proteomes" id="UP000284051">
    <property type="component" value="Unassembled WGS sequence"/>
</dbReference>
<dbReference type="InterPro" id="IPR020622">
    <property type="entry name" value="Ala_racemase_pyridoxalP-BS"/>
</dbReference>
<dbReference type="SUPFAM" id="SSF51419">
    <property type="entry name" value="PLP-binding barrel"/>
    <property type="match status" value="1"/>
</dbReference>
<dbReference type="CDD" id="cd00430">
    <property type="entry name" value="PLPDE_III_AR"/>
    <property type="match status" value="1"/>
</dbReference>
<dbReference type="GO" id="GO:0008784">
    <property type="term" value="F:alanine racemase activity"/>
    <property type="evidence" value="ECO:0007669"/>
    <property type="project" value="UniProtKB-UniRule"/>
</dbReference>
<evidence type="ECO:0000313" key="14">
    <source>
        <dbReference type="Proteomes" id="UP000284465"/>
    </source>
</evidence>
<feature type="modified residue" description="N6-(pyridoxal phosphate)lysine" evidence="4 5">
    <location>
        <position position="38"/>
    </location>
</feature>
<dbReference type="PaxDb" id="166486-ERS852572_00310"/>
<organism evidence="8 12">
    <name type="scientific">Roseburia intestinalis</name>
    <dbReference type="NCBI Taxonomy" id="166486"/>
    <lineage>
        <taxon>Bacteria</taxon>
        <taxon>Bacillati</taxon>
        <taxon>Bacillota</taxon>
        <taxon>Clostridia</taxon>
        <taxon>Lachnospirales</taxon>
        <taxon>Lachnospiraceae</taxon>
        <taxon>Roseburia</taxon>
    </lineage>
</organism>
<evidence type="ECO:0000256" key="6">
    <source>
        <dbReference type="PIRSR" id="PIRSR600821-52"/>
    </source>
</evidence>
<reference evidence="8 12" key="1">
    <citation type="submission" date="2015-09" db="EMBL/GenBank/DDBJ databases">
        <authorList>
            <consortium name="Pathogen Informatics"/>
        </authorList>
    </citation>
    <scope>NUCLEOTIDE SEQUENCE [LARGE SCALE GENOMIC DNA]</scope>
    <source>
        <strain evidence="8 12">2789STDY5834960</strain>
    </source>
</reference>
<dbReference type="HAMAP" id="MF_01201">
    <property type="entry name" value="Ala_racemase"/>
    <property type="match status" value="1"/>
</dbReference>
<evidence type="ECO:0000256" key="4">
    <source>
        <dbReference type="HAMAP-Rule" id="MF_01201"/>
    </source>
</evidence>
<dbReference type="InterPro" id="IPR000821">
    <property type="entry name" value="Ala_racemase"/>
</dbReference>
<dbReference type="Proteomes" id="UP000095350">
    <property type="component" value="Unassembled WGS sequence"/>
</dbReference>
<evidence type="ECO:0000313" key="11">
    <source>
        <dbReference type="EMBL" id="RHG30263.1"/>
    </source>
</evidence>
<evidence type="ECO:0000313" key="8">
    <source>
        <dbReference type="EMBL" id="CUM75385.1"/>
    </source>
</evidence>
<dbReference type="EMBL" id="CYXZ01000002">
    <property type="protein sequence ID" value="CUM75385.1"/>
    <property type="molecule type" value="Genomic_DNA"/>
</dbReference>
<dbReference type="STRING" id="166486.ERS852572_00310"/>
<dbReference type="UniPathway" id="UPA00042">
    <property type="reaction ID" value="UER00497"/>
</dbReference>
<dbReference type="Proteomes" id="UP000284465">
    <property type="component" value="Unassembled WGS sequence"/>
</dbReference>
<evidence type="ECO:0000256" key="3">
    <source>
        <dbReference type="ARBA" id="ARBA00023235"/>
    </source>
</evidence>
<dbReference type="GO" id="GO:0009252">
    <property type="term" value="P:peptidoglycan biosynthetic process"/>
    <property type="evidence" value="ECO:0007669"/>
    <property type="project" value="TreeGrafter"/>
</dbReference>
<dbReference type="EMBL" id="QRID01000002">
    <property type="protein sequence ID" value="RHG30263.1"/>
    <property type="molecule type" value="Genomic_DNA"/>
</dbReference>
<evidence type="ECO:0000256" key="1">
    <source>
        <dbReference type="ARBA" id="ARBA00001933"/>
    </source>
</evidence>
<reference evidence="13 14" key="2">
    <citation type="submission" date="2018-08" db="EMBL/GenBank/DDBJ databases">
        <title>A genome reference for cultivated species of the human gut microbiota.</title>
        <authorList>
            <person name="Zou Y."/>
            <person name="Xue W."/>
            <person name="Luo G."/>
        </authorList>
    </citation>
    <scope>NUCLEOTIDE SEQUENCE [LARGE SCALE GENOMIC DNA]</scope>
    <source>
        <strain evidence="11 13">AM22-21LB</strain>
        <strain evidence="10 14">AM43-11</strain>
    </source>
</reference>
<evidence type="ECO:0000256" key="5">
    <source>
        <dbReference type="PIRSR" id="PIRSR600821-50"/>
    </source>
</evidence>
<feature type="active site" description="Proton acceptor; specific for L-alanine" evidence="4">
    <location>
        <position position="268"/>
    </location>
</feature>
<dbReference type="GO" id="GO:0005829">
    <property type="term" value="C:cytosol"/>
    <property type="evidence" value="ECO:0007669"/>
    <property type="project" value="TreeGrafter"/>
</dbReference>
<gene>
    <name evidence="8" type="primary">alr</name>
    <name evidence="11" type="ORF">DW264_02040</name>
    <name evidence="10" type="ORF">DW927_02010</name>
    <name evidence="8" type="ORF">ERS852572_00310</name>
    <name evidence="9" type="ORF">GMD50_03855</name>
</gene>
<comment type="catalytic activity">
    <reaction evidence="4">
        <text>L-alanine = D-alanine</text>
        <dbReference type="Rhea" id="RHEA:20249"/>
        <dbReference type="ChEBI" id="CHEBI:57416"/>
        <dbReference type="ChEBI" id="CHEBI:57972"/>
        <dbReference type="EC" id="5.1.1.1"/>
    </reaction>
</comment>
<comment type="pathway">
    <text evidence="4">Amino-acid biosynthesis; D-alanine biosynthesis; D-alanine from L-alanine: step 1/1.</text>
</comment>
<evidence type="ECO:0000313" key="10">
    <source>
        <dbReference type="EMBL" id="RHA69613.1"/>
    </source>
</evidence>
<feature type="binding site" evidence="4 6">
    <location>
        <position position="316"/>
    </location>
    <ligand>
        <name>substrate</name>
    </ligand>
</feature>
<comment type="similarity">
    <text evidence="4">Belongs to the alanine racemase family.</text>
</comment>
<dbReference type="GO" id="GO:0030632">
    <property type="term" value="P:D-alanine biosynthetic process"/>
    <property type="evidence" value="ECO:0007669"/>
    <property type="project" value="UniProtKB-UniRule"/>
</dbReference>
<dbReference type="PROSITE" id="PS00395">
    <property type="entry name" value="ALANINE_RACEMASE"/>
    <property type="match status" value="1"/>
</dbReference>
<dbReference type="InterPro" id="IPR011079">
    <property type="entry name" value="Ala_racemase_C"/>
</dbReference>
<dbReference type="OrthoDB" id="9813814at2"/>
<accession>A0A173RC67</accession>